<gene>
    <name evidence="2" type="ORF">ENI96_04585</name>
</gene>
<comment type="caution">
    <text evidence="2">The sequence shown here is derived from an EMBL/GenBank/DDBJ whole genome shotgun (WGS) entry which is preliminary data.</text>
</comment>
<protein>
    <submittedName>
        <fullName evidence="2">PEP-CTERM sorting domain-containing protein</fullName>
    </submittedName>
</protein>
<accession>A0A831WA20</accession>
<proteinExistence type="predicted"/>
<reference evidence="2" key="1">
    <citation type="journal article" date="2020" name="mSystems">
        <title>Genome- and Community-Level Interaction Insights into Carbon Utilization and Element Cycling Functions of Hydrothermarchaeota in Hydrothermal Sediment.</title>
        <authorList>
            <person name="Zhou Z."/>
            <person name="Liu Y."/>
            <person name="Xu W."/>
            <person name="Pan J."/>
            <person name="Luo Z.H."/>
            <person name="Li M."/>
        </authorList>
    </citation>
    <scope>NUCLEOTIDE SEQUENCE [LARGE SCALE GENOMIC DNA]</scope>
    <source>
        <strain evidence="2">HyVt-443</strain>
    </source>
</reference>
<dbReference type="NCBIfam" id="TIGR02595">
    <property type="entry name" value="PEP_CTERM"/>
    <property type="match status" value="1"/>
</dbReference>
<name>A0A831WA20_9GAMM</name>
<feature type="domain" description="Ice-binding protein C-terminal" evidence="1">
    <location>
        <begin position="139"/>
        <end position="159"/>
    </location>
</feature>
<organism evidence="2">
    <name type="scientific">Sedimenticola thiotaurini</name>
    <dbReference type="NCBI Taxonomy" id="1543721"/>
    <lineage>
        <taxon>Bacteria</taxon>
        <taxon>Pseudomonadati</taxon>
        <taxon>Pseudomonadota</taxon>
        <taxon>Gammaproteobacteria</taxon>
        <taxon>Chromatiales</taxon>
        <taxon>Sedimenticolaceae</taxon>
        <taxon>Sedimenticola</taxon>
    </lineage>
</organism>
<dbReference type="Proteomes" id="UP000886251">
    <property type="component" value="Unassembled WGS sequence"/>
</dbReference>
<dbReference type="InterPro" id="IPR013424">
    <property type="entry name" value="Ice-binding_C"/>
</dbReference>
<dbReference type="Pfam" id="PF07589">
    <property type="entry name" value="PEP-CTERM"/>
    <property type="match status" value="1"/>
</dbReference>
<sequence>MAQGTLISRSFDITAADFRFTNFGDDDPSVVVSPARIRFSVSFDDSADIDATTTGLVIDSFNLPNYSARYAYNSASDFLVVATNPFANKSCYHPNPYDFCFFVDDVGSSNPVATLFVQTTSKGGVWSARAIRLTWTSRVPEPATLTLMGLGLAGIGYRRHRSMKTA</sequence>
<evidence type="ECO:0000313" key="2">
    <source>
        <dbReference type="EMBL" id="HEB95692.1"/>
    </source>
</evidence>
<dbReference type="EMBL" id="DRKP01000054">
    <property type="protein sequence ID" value="HEB95692.1"/>
    <property type="molecule type" value="Genomic_DNA"/>
</dbReference>
<dbReference type="AlphaFoldDB" id="A0A831WA20"/>
<evidence type="ECO:0000259" key="1">
    <source>
        <dbReference type="Pfam" id="PF07589"/>
    </source>
</evidence>